<proteinExistence type="predicted"/>
<feature type="region of interest" description="Disordered" evidence="1">
    <location>
        <begin position="108"/>
        <end position="127"/>
    </location>
</feature>
<evidence type="ECO:0000313" key="3">
    <source>
        <dbReference type="Proteomes" id="UP000541154"/>
    </source>
</evidence>
<accession>A0A8H6E190</accession>
<comment type="caution">
    <text evidence="2">The sequence shown here is derived from an EMBL/GenBank/DDBJ whole genome shotgun (WGS) entry which is preliminary data.</text>
</comment>
<evidence type="ECO:0000313" key="2">
    <source>
        <dbReference type="EMBL" id="KAF5855003.1"/>
    </source>
</evidence>
<dbReference type="Proteomes" id="UP000541154">
    <property type="component" value="Unassembled WGS sequence"/>
</dbReference>
<feature type="region of interest" description="Disordered" evidence="1">
    <location>
        <begin position="58"/>
        <end position="92"/>
    </location>
</feature>
<gene>
    <name evidence="2" type="ORF">ETB97_010341</name>
</gene>
<dbReference type="EMBL" id="SPNV01000541">
    <property type="protein sequence ID" value="KAF5855003.1"/>
    <property type="molecule type" value="Genomic_DNA"/>
</dbReference>
<organism evidence="2 3">
    <name type="scientific">Petromyces alliaceus</name>
    <name type="common">Aspergillus alliaceus</name>
    <dbReference type="NCBI Taxonomy" id="209559"/>
    <lineage>
        <taxon>Eukaryota</taxon>
        <taxon>Fungi</taxon>
        <taxon>Dikarya</taxon>
        <taxon>Ascomycota</taxon>
        <taxon>Pezizomycotina</taxon>
        <taxon>Eurotiomycetes</taxon>
        <taxon>Eurotiomycetidae</taxon>
        <taxon>Eurotiales</taxon>
        <taxon>Aspergillaceae</taxon>
        <taxon>Aspergillus</taxon>
        <taxon>Aspergillus subgen. Circumdati</taxon>
    </lineage>
</organism>
<dbReference type="AlphaFoldDB" id="A0A8H6E190"/>
<name>A0A8H6E190_PETAA</name>
<protein>
    <submittedName>
        <fullName evidence="2">Uncharacterized protein</fullName>
    </submittedName>
</protein>
<feature type="region of interest" description="Disordered" evidence="1">
    <location>
        <begin position="1"/>
        <end position="33"/>
    </location>
</feature>
<reference evidence="2 3" key="1">
    <citation type="submission" date="2019-04" db="EMBL/GenBank/DDBJ databases">
        <title>Aspergillus burnettii sp. nov., novel species from soil in southeast Queensland.</title>
        <authorList>
            <person name="Gilchrist C.L.M."/>
            <person name="Pitt J.I."/>
            <person name="Lange L."/>
            <person name="Lacey H.J."/>
            <person name="Vuong D."/>
            <person name="Midgley D.J."/>
            <person name="Greenfield P."/>
            <person name="Bradbury M."/>
            <person name="Lacey E."/>
            <person name="Busk P.K."/>
            <person name="Pilgaard B."/>
            <person name="Chooi Y.H."/>
            <person name="Piggott A.M."/>
        </authorList>
    </citation>
    <scope>NUCLEOTIDE SEQUENCE [LARGE SCALE GENOMIC DNA]</scope>
    <source>
        <strain evidence="2 3">FRR 5400</strain>
    </source>
</reference>
<keyword evidence="3" id="KW-1185">Reference proteome</keyword>
<evidence type="ECO:0000256" key="1">
    <source>
        <dbReference type="SAM" id="MobiDB-lite"/>
    </source>
</evidence>
<sequence>MHGHAYSHTPSQEKLSHALLQSDEQREPAPVNGIDFYDATKMAPDNFGSFLLEFKEALESRKRPRPQGTESTPTTLGPKALKSHKPRMTSKFGAKGFEGTYYRAIALARQSPVHSKRKQRRQKLDDDPLYLDRLNELSLA</sequence>